<dbReference type="Gene3D" id="3.30.465.10">
    <property type="match status" value="2"/>
</dbReference>
<dbReference type="Pfam" id="PF08031">
    <property type="entry name" value="BBE"/>
    <property type="match status" value="1"/>
</dbReference>
<comment type="caution">
    <text evidence="5">The sequence shown here is derived from an EMBL/GenBank/DDBJ whole genome shotgun (WGS) entry which is preliminary data.</text>
</comment>
<feature type="domain" description="FAD-binding PCMH-type" evidence="4">
    <location>
        <begin position="160"/>
        <end position="342"/>
    </location>
</feature>
<keyword evidence="3" id="KW-0732">Signal</keyword>
<organism evidence="5 6">
    <name type="scientific">Echria macrotheca</name>
    <dbReference type="NCBI Taxonomy" id="438768"/>
    <lineage>
        <taxon>Eukaryota</taxon>
        <taxon>Fungi</taxon>
        <taxon>Dikarya</taxon>
        <taxon>Ascomycota</taxon>
        <taxon>Pezizomycotina</taxon>
        <taxon>Sordariomycetes</taxon>
        <taxon>Sordariomycetidae</taxon>
        <taxon>Sordariales</taxon>
        <taxon>Schizotheciaceae</taxon>
        <taxon>Echria</taxon>
    </lineage>
</organism>
<sequence>MKSSIFALVSGAFLLASGVSASDELLPLPEEVSAQSDALATASFLDWFTPWVKRTWQGSNYQCKCAPGDYCWPGEWKWQLLNLTVGGNLRVSIPPAASCYNTFQGPLGNLNTYDAAKCAEVTANFADEQYQINHPTAGLWTYFTNDTCRPTTNPSDSCTNGYYPVLYIQAKTIGHIQAGISFARDNNLRLIIRNTGHDFLGRSVGWGALVINTHSFQSISTSNKWNGPGGYSGSTITVGAGVRAKAALQHLHGLNPPKIMVTGECATVGVAGGLVQGGGHGPWTNREGFLADTALQFKVITADGWLRTANAAVNPDLFWALKGGGPASFGVIVEATYKTFTDLPSAAVSLDINTSHTSDINQIWEAIRIFHSYATHWVDNGLYVYYEIFGPMLHVQPFVGINKTQAELQTLIQPLFDDLNTLGVGFSTSNRTYSTFYDLYFDLFEIEAAGSSALTGGWSISKQDHAANATAIVDAFKTMTSSGAILVGHMWNAGGGLPQSQWSKSAVNPVFRNVVDKIISVVPIAGNAPLADKAEAQQRLTYVVDGALRAAAPRGAAYVNEADPFQPEWQTAFWGTNYPELLRLRRKWDPKGVFYAVSTPGTEAWTQIEEGTRLCKKI</sequence>
<name>A0AAJ0BH65_9PEZI</name>
<evidence type="ECO:0000313" key="5">
    <source>
        <dbReference type="EMBL" id="KAK1757129.1"/>
    </source>
</evidence>
<dbReference type="AlphaFoldDB" id="A0AAJ0BH65"/>
<evidence type="ECO:0000256" key="1">
    <source>
        <dbReference type="ARBA" id="ARBA00005466"/>
    </source>
</evidence>
<dbReference type="InterPro" id="IPR050432">
    <property type="entry name" value="FAD-linked_Oxidoreductases_BP"/>
</dbReference>
<dbReference type="Proteomes" id="UP001239445">
    <property type="component" value="Unassembled WGS sequence"/>
</dbReference>
<comment type="similarity">
    <text evidence="1">Belongs to the oxygen-dependent FAD-linked oxidoreductase family.</text>
</comment>
<protein>
    <recommendedName>
        <fullName evidence="4">FAD-binding PCMH-type domain-containing protein</fullName>
    </recommendedName>
</protein>
<dbReference type="SUPFAM" id="SSF56176">
    <property type="entry name" value="FAD-binding/transporter-associated domain-like"/>
    <property type="match status" value="1"/>
</dbReference>
<keyword evidence="6" id="KW-1185">Reference proteome</keyword>
<reference evidence="5" key="1">
    <citation type="submission" date="2023-06" db="EMBL/GenBank/DDBJ databases">
        <title>Genome-scale phylogeny and comparative genomics of the fungal order Sordariales.</title>
        <authorList>
            <consortium name="Lawrence Berkeley National Laboratory"/>
            <person name="Hensen N."/>
            <person name="Bonometti L."/>
            <person name="Westerberg I."/>
            <person name="Brannstrom I.O."/>
            <person name="Guillou S."/>
            <person name="Cros-Aarteil S."/>
            <person name="Calhoun S."/>
            <person name="Haridas S."/>
            <person name="Kuo A."/>
            <person name="Mondo S."/>
            <person name="Pangilinan J."/>
            <person name="Riley R."/>
            <person name="Labutti K."/>
            <person name="Andreopoulos B."/>
            <person name="Lipzen A."/>
            <person name="Chen C."/>
            <person name="Yanf M."/>
            <person name="Daum C."/>
            <person name="Ng V."/>
            <person name="Clum A."/>
            <person name="Steindorff A."/>
            <person name="Ohm R."/>
            <person name="Martin F."/>
            <person name="Silar P."/>
            <person name="Natvig D."/>
            <person name="Lalanne C."/>
            <person name="Gautier V."/>
            <person name="Ament-Velasquez S.L."/>
            <person name="Kruys A."/>
            <person name="Hutchinson M.I."/>
            <person name="Powell A.J."/>
            <person name="Barry K."/>
            <person name="Miller A.N."/>
            <person name="Grigoriev I.V."/>
            <person name="Debuchy R."/>
            <person name="Gladieux P."/>
            <person name="Thoren M.H."/>
            <person name="Johannesson H."/>
        </authorList>
    </citation>
    <scope>NUCLEOTIDE SEQUENCE</scope>
    <source>
        <strain evidence="5">PSN4</strain>
    </source>
</reference>
<gene>
    <name evidence="5" type="ORF">QBC47DRAFT_320599</name>
</gene>
<evidence type="ECO:0000259" key="4">
    <source>
        <dbReference type="PROSITE" id="PS51387"/>
    </source>
</evidence>
<dbReference type="Pfam" id="PF01565">
    <property type="entry name" value="FAD_binding_4"/>
    <property type="match status" value="1"/>
</dbReference>
<dbReference type="PANTHER" id="PTHR13878:SF97">
    <property type="entry name" value="ISOAMYL ALCOHOL OXIDASE"/>
    <property type="match status" value="1"/>
</dbReference>
<dbReference type="PROSITE" id="PS51387">
    <property type="entry name" value="FAD_PCMH"/>
    <property type="match status" value="1"/>
</dbReference>
<evidence type="ECO:0000313" key="6">
    <source>
        <dbReference type="Proteomes" id="UP001239445"/>
    </source>
</evidence>
<dbReference type="InterPro" id="IPR006094">
    <property type="entry name" value="Oxid_FAD_bind_N"/>
</dbReference>
<dbReference type="GO" id="GO:0016491">
    <property type="term" value="F:oxidoreductase activity"/>
    <property type="evidence" value="ECO:0007669"/>
    <property type="project" value="UniProtKB-KW"/>
</dbReference>
<dbReference type="InterPro" id="IPR012951">
    <property type="entry name" value="BBE"/>
</dbReference>
<proteinExistence type="inferred from homology"/>
<dbReference type="InterPro" id="IPR016166">
    <property type="entry name" value="FAD-bd_PCMH"/>
</dbReference>
<dbReference type="EMBL" id="MU839831">
    <property type="protein sequence ID" value="KAK1757129.1"/>
    <property type="molecule type" value="Genomic_DNA"/>
</dbReference>
<evidence type="ECO:0000256" key="2">
    <source>
        <dbReference type="ARBA" id="ARBA00023002"/>
    </source>
</evidence>
<dbReference type="InterPro" id="IPR016169">
    <property type="entry name" value="FAD-bd_PCMH_sub2"/>
</dbReference>
<accession>A0AAJ0BH65</accession>
<feature type="signal peptide" evidence="3">
    <location>
        <begin position="1"/>
        <end position="21"/>
    </location>
</feature>
<keyword evidence="2" id="KW-0560">Oxidoreductase</keyword>
<dbReference type="PANTHER" id="PTHR13878">
    <property type="entry name" value="GULONOLACTONE OXIDASE"/>
    <property type="match status" value="1"/>
</dbReference>
<dbReference type="InterPro" id="IPR036318">
    <property type="entry name" value="FAD-bd_PCMH-like_sf"/>
</dbReference>
<feature type="chain" id="PRO_5042523501" description="FAD-binding PCMH-type domain-containing protein" evidence="3">
    <location>
        <begin position="22"/>
        <end position="618"/>
    </location>
</feature>
<dbReference type="GO" id="GO:0071949">
    <property type="term" value="F:FAD binding"/>
    <property type="evidence" value="ECO:0007669"/>
    <property type="project" value="InterPro"/>
</dbReference>
<evidence type="ECO:0000256" key="3">
    <source>
        <dbReference type="SAM" id="SignalP"/>
    </source>
</evidence>